<evidence type="ECO:0000256" key="3">
    <source>
        <dbReference type="ARBA" id="ARBA00022801"/>
    </source>
</evidence>
<evidence type="ECO:0000313" key="8">
    <source>
        <dbReference type="Proteomes" id="UP000630660"/>
    </source>
</evidence>
<evidence type="ECO:0000313" key="7">
    <source>
        <dbReference type="EMBL" id="MBD3364346.1"/>
    </source>
</evidence>
<dbReference type="Gene3D" id="2.120.10.30">
    <property type="entry name" value="TolB, C-terminal domain"/>
    <property type="match status" value="3"/>
</dbReference>
<dbReference type="PANTHER" id="PTHR42776:SF27">
    <property type="entry name" value="DIPEPTIDYL PEPTIDASE FAMILY MEMBER 6"/>
    <property type="match status" value="1"/>
</dbReference>
<sequence>PTDKGKPFQFTYGNQVDTSPRWSPDGSKIAFLSNRADPEKPPELYIIPFTGGEARKLTSLSGSIAHFEWTPDGRKIGIMFRKKDKEAEELEKDPQKKKLGPKSFHIKRVRFKANGAGLLPAERFHIWMVNAKSGKAKQITGLDKEEAMEFDEMGPFFSPDGSQFLFLSNRAEDPDLEPYAVEIYRMPVKGKEFSKVETFYGQKGNPSFSADGEWIAFMGREGEGKWYKQNRLWVVHAGGKGKPKCLTAGNDFNVSAWVIGDVVGHTEMSPPTWTPDSKRIYFQVAHHGKTMLMSANLQGNIEEIIDKKGVVGSFQFSPDHSMLSYLYSNLKNPGDIWIKDIQSGKTRQITSVNEKLLGSIDLGKIEEVWFDDADKSMKLHGWILKPPGFSAKKKYPSILEIHGGPRVPYGFVFMHEFYYLAAQGYVVYFSNPRGGQGYGEKHAKAIWNDWGGADYRDIMAWTDCLSRKPYIDNKKMGVTGGSYGGYMTNWIIGHTTRFAAAVTQRSVSNLVSMWGSSDGNWVFQYEFGEKPPFEDIENYWRQSPIKYIGNAQTPTLVIHSENDFRCDTEQGEQVFVALKKLGVPTEMVRYPGESHELSRSGRTDRRIDRLGHILRWFDIYLKGKKDTVEKKKKK</sequence>
<dbReference type="SUPFAM" id="SSF53474">
    <property type="entry name" value="alpha/beta-Hydrolases"/>
    <property type="match status" value="1"/>
</dbReference>
<dbReference type="FunFam" id="3.40.50.1820:FF:000028">
    <property type="entry name" value="S9 family peptidase"/>
    <property type="match status" value="1"/>
</dbReference>
<evidence type="ECO:0000256" key="4">
    <source>
        <dbReference type="ARBA" id="ARBA00022825"/>
    </source>
</evidence>
<name>A0A9D5QCU0_UNCW3</name>
<dbReference type="AlphaFoldDB" id="A0A9D5QCU0"/>
<dbReference type="Proteomes" id="UP000630660">
    <property type="component" value="Unassembled WGS sequence"/>
</dbReference>
<accession>A0A9D5QCU0</accession>
<evidence type="ECO:0000256" key="1">
    <source>
        <dbReference type="ARBA" id="ARBA00010040"/>
    </source>
</evidence>
<organism evidence="7 8">
    <name type="scientific">candidate division WOR-3 bacterium</name>
    <dbReference type="NCBI Taxonomy" id="2052148"/>
    <lineage>
        <taxon>Bacteria</taxon>
        <taxon>Bacteria division WOR-3</taxon>
    </lineage>
</organism>
<dbReference type="PANTHER" id="PTHR42776">
    <property type="entry name" value="SERINE PEPTIDASE S9 FAMILY MEMBER"/>
    <property type="match status" value="1"/>
</dbReference>
<dbReference type="Gene3D" id="3.40.50.1820">
    <property type="entry name" value="alpha/beta hydrolase"/>
    <property type="match status" value="1"/>
</dbReference>
<evidence type="ECO:0000256" key="2">
    <source>
        <dbReference type="ARBA" id="ARBA00022670"/>
    </source>
</evidence>
<keyword evidence="3" id="KW-0378">Hydrolase</keyword>
<keyword evidence="4" id="KW-0720">Serine protease</keyword>
<evidence type="ECO:0000259" key="6">
    <source>
        <dbReference type="Pfam" id="PF00326"/>
    </source>
</evidence>
<feature type="compositionally biased region" description="Polar residues" evidence="5">
    <location>
        <begin position="11"/>
        <end position="21"/>
    </location>
</feature>
<feature type="non-terminal residue" evidence="7">
    <location>
        <position position="1"/>
    </location>
</feature>
<comment type="similarity">
    <text evidence="1">Belongs to the peptidase S9C family.</text>
</comment>
<protein>
    <submittedName>
        <fullName evidence="7">Prolyl oligopeptidase family serine peptidase</fullName>
    </submittedName>
</protein>
<dbReference type="InterPro" id="IPR011042">
    <property type="entry name" value="6-blade_b-propeller_TolB-like"/>
</dbReference>
<dbReference type="InterPro" id="IPR029058">
    <property type="entry name" value="AB_hydrolase_fold"/>
</dbReference>
<keyword evidence="2" id="KW-0645">Protease</keyword>
<reference evidence="7" key="1">
    <citation type="submission" date="2019-11" db="EMBL/GenBank/DDBJ databases">
        <title>Microbial mats filling the niche in hypersaline microbial mats.</title>
        <authorList>
            <person name="Wong H.L."/>
            <person name="Macleod F.I."/>
            <person name="White R.A. III"/>
            <person name="Burns B.P."/>
        </authorList>
    </citation>
    <scope>NUCLEOTIDE SEQUENCE</scope>
    <source>
        <strain evidence="7">Bin_327</strain>
    </source>
</reference>
<dbReference type="InterPro" id="IPR011659">
    <property type="entry name" value="WD40"/>
</dbReference>
<dbReference type="InterPro" id="IPR001375">
    <property type="entry name" value="Peptidase_S9_cat"/>
</dbReference>
<dbReference type="SUPFAM" id="SSF82171">
    <property type="entry name" value="DPP6 N-terminal domain-like"/>
    <property type="match status" value="1"/>
</dbReference>
<dbReference type="EMBL" id="WJKJ01000125">
    <property type="protein sequence ID" value="MBD3364346.1"/>
    <property type="molecule type" value="Genomic_DNA"/>
</dbReference>
<feature type="region of interest" description="Disordered" evidence="5">
    <location>
        <begin position="1"/>
        <end position="24"/>
    </location>
</feature>
<dbReference type="GO" id="GO:0004252">
    <property type="term" value="F:serine-type endopeptidase activity"/>
    <property type="evidence" value="ECO:0007669"/>
    <property type="project" value="TreeGrafter"/>
</dbReference>
<proteinExistence type="inferred from homology"/>
<feature type="domain" description="Peptidase S9 prolyl oligopeptidase catalytic" evidence="6">
    <location>
        <begin position="413"/>
        <end position="623"/>
    </location>
</feature>
<comment type="caution">
    <text evidence="7">The sequence shown here is derived from an EMBL/GenBank/DDBJ whole genome shotgun (WGS) entry which is preliminary data.</text>
</comment>
<dbReference type="GO" id="GO:0006508">
    <property type="term" value="P:proteolysis"/>
    <property type="evidence" value="ECO:0007669"/>
    <property type="project" value="UniProtKB-KW"/>
</dbReference>
<evidence type="ECO:0000256" key="5">
    <source>
        <dbReference type="SAM" id="MobiDB-lite"/>
    </source>
</evidence>
<dbReference type="Pfam" id="PF07676">
    <property type="entry name" value="PD40"/>
    <property type="match status" value="4"/>
</dbReference>
<dbReference type="Pfam" id="PF00326">
    <property type="entry name" value="Peptidase_S9"/>
    <property type="match status" value="1"/>
</dbReference>
<gene>
    <name evidence="7" type="ORF">GF359_03930</name>
</gene>